<dbReference type="EMBL" id="JBHLSV010000006">
    <property type="protein sequence ID" value="MFC0673648.1"/>
    <property type="molecule type" value="Genomic_DNA"/>
</dbReference>
<proteinExistence type="predicted"/>
<reference evidence="2 3" key="1">
    <citation type="submission" date="2024-09" db="EMBL/GenBank/DDBJ databases">
        <authorList>
            <person name="Sun Q."/>
            <person name="Mori K."/>
        </authorList>
    </citation>
    <scope>NUCLEOTIDE SEQUENCE [LARGE SCALE GENOMIC DNA]</scope>
    <source>
        <strain evidence="2 3">CICC 10874</strain>
    </source>
</reference>
<dbReference type="PANTHER" id="PTHR34580">
    <property type="match status" value="1"/>
</dbReference>
<protein>
    <submittedName>
        <fullName evidence="2">WYL domain-containing protein</fullName>
    </submittedName>
</protein>
<feature type="domain" description="WYL" evidence="1">
    <location>
        <begin position="3"/>
        <end position="65"/>
    </location>
</feature>
<accession>A0ABV6RCN8</accession>
<name>A0ABV6RCN8_9MICO</name>
<organism evidence="2 3">
    <name type="scientific">Brachybacterium hainanense</name>
    <dbReference type="NCBI Taxonomy" id="1541174"/>
    <lineage>
        <taxon>Bacteria</taxon>
        <taxon>Bacillati</taxon>
        <taxon>Actinomycetota</taxon>
        <taxon>Actinomycetes</taxon>
        <taxon>Micrococcales</taxon>
        <taxon>Dermabacteraceae</taxon>
        <taxon>Brachybacterium</taxon>
    </lineage>
</organism>
<sequence length="143" mass="16363">MSEVCRVVLAGHRLRFRYAAPEATPTSRTVGPIGLVAVRGRTYLLATRSGEDRAYRLSRVLSAKMLPDPAQRPAQVDLDRIWAERCAQFLSSDHIPVILRVRRSRREELRDMARAVRGEEAEPDGWVRLEVTFEDLWHAVWAV</sequence>
<dbReference type="Proteomes" id="UP001589793">
    <property type="component" value="Unassembled WGS sequence"/>
</dbReference>
<evidence type="ECO:0000313" key="2">
    <source>
        <dbReference type="EMBL" id="MFC0673648.1"/>
    </source>
</evidence>
<dbReference type="InterPro" id="IPR026881">
    <property type="entry name" value="WYL_dom"/>
</dbReference>
<dbReference type="PROSITE" id="PS52050">
    <property type="entry name" value="WYL"/>
    <property type="match status" value="1"/>
</dbReference>
<dbReference type="RefSeq" id="WP_376979388.1">
    <property type="nucleotide sequence ID" value="NZ_JBHLSV010000006.1"/>
</dbReference>
<dbReference type="Pfam" id="PF13280">
    <property type="entry name" value="WYL"/>
    <property type="match status" value="1"/>
</dbReference>
<gene>
    <name evidence="2" type="ORF">ACFFF6_06750</name>
</gene>
<evidence type="ECO:0000313" key="3">
    <source>
        <dbReference type="Proteomes" id="UP001589793"/>
    </source>
</evidence>
<keyword evidence="3" id="KW-1185">Reference proteome</keyword>
<comment type="caution">
    <text evidence="2">The sequence shown here is derived from an EMBL/GenBank/DDBJ whole genome shotgun (WGS) entry which is preliminary data.</text>
</comment>
<dbReference type="InterPro" id="IPR051534">
    <property type="entry name" value="CBASS_pafABC_assoc_protein"/>
</dbReference>
<dbReference type="PANTHER" id="PTHR34580:SF1">
    <property type="entry name" value="PROTEIN PAFC"/>
    <property type="match status" value="1"/>
</dbReference>
<evidence type="ECO:0000259" key="1">
    <source>
        <dbReference type="Pfam" id="PF13280"/>
    </source>
</evidence>